<accession>A0A2H0A510</accession>
<evidence type="ECO:0000256" key="1">
    <source>
        <dbReference type="SAM" id="Phobius"/>
    </source>
</evidence>
<dbReference type="InterPro" id="IPR050515">
    <property type="entry name" value="Beta-lactam/transpept"/>
</dbReference>
<comment type="caution">
    <text evidence="3">The sequence shown here is derived from an EMBL/GenBank/DDBJ whole genome shotgun (WGS) entry which is preliminary data.</text>
</comment>
<dbReference type="GO" id="GO:0005886">
    <property type="term" value="C:plasma membrane"/>
    <property type="evidence" value="ECO:0007669"/>
    <property type="project" value="TreeGrafter"/>
</dbReference>
<keyword evidence="1" id="KW-0812">Transmembrane</keyword>
<dbReference type="PANTHER" id="PTHR30627:SF24">
    <property type="entry name" value="PENICILLIN-BINDING PROTEIN 4B"/>
    <property type="match status" value="1"/>
</dbReference>
<dbReference type="PANTHER" id="PTHR30627">
    <property type="entry name" value="PEPTIDOGLYCAN D,D-TRANSPEPTIDASE"/>
    <property type="match status" value="1"/>
</dbReference>
<gene>
    <name evidence="3" type="ORF">COX18_06390</name>
</gene>
<keyword evidence="1" id="KW-0472">Membrane</keyword>
<dbReference type="Gene3D" id="3.40.710.10">
    <property type="entry name" value="DD-peptidase/beta-lactamase superfamily"/>
    <property type="match status" value="1"/>
</dbReference>
<dbReference type="Proteomes" id="UP000231067">
    <property type="component" value="Unassembled WGS sequence"/>
</dbReference>
<feature type="transmembrane region" description="Helical" evidence="1">
    <location>
        <begin position="49"/>
        <end position="72"/>
    </location>
</feature>
<dbReference type="GO" id="GO:0008658">
    <property type="term" value="F:penicillin binding"/>
    <property type="evidence" value="ECO:0007669"/>
    <property type="project" value="InterPro"/>
</dbReference>
<keyword evidence="1" id="KW-1133">Transmembrane helix</keyword>
<dbReference type="AlphaFoldDB" id="A0A2H0A510"/>
<reference evidence="3 4" key="1">
    <citation type="submission" date="2017-09" db="EMBL/GenBank/DDBJ databases">
        <title>Depth-based differentiation of microbial function through sediment-hosted aquifers and enrichment of novel symbionts in the deep terrestrial subsurface.</title>
        <authorList>
            <person name="Probst A.J."/>
            <person name="Ladd B."/>
            <person name="Jarett J.K."/>
            <person name="Geller-Mcgrath D.E."/>
            <person name="Sieber C.M."/>
            <person name="Emerson J.B."/>
            <person name="Anantharaman K."/>
            <person name="Thomas B.C."/>
            <person name="Malmstrom R."/>
            <person name="Stieglmeier M."/>
            <person name="Klingl A."/>
            <person name="Woyke T."/>
            <person name="Ryan C.M."/>
            <person name="Banfield J.F."/>
        </authorList>
    </citation>
    <scope>NUCLEOTIDE SEQUENCE [LARGE SCALE GENOMIC DNA]</scope>
    <source>
        <strain evidence="3">CG23_combo_of_CG06-09_8_20_14_all_40_23</strain>
    </source>
</reference>
<evidence type="ECO:0000313" key="3">
    <source>
        <dbReference type="EMBL" id="PIP40545.1"/>
    </source>
</evidence>
<organism evidence="3 4">
    <name type="scientific">Candidatus Desantisbacteria bacterium CG23_combo_of_CG06-09_8_20_14_all_40_23</name>
    <dbReference type="NCBI Taxonomy" id="1974550"/>
    <lineage>
        <taxon>Bacteria</taxon>
        <taxon>Candidatus Desantisiibacteriota</taxon>
    </lineage>
</organism>
<dbReference type="EMBL" id="PCSH01000113">
    <property type="protein sequence ID" value="PIP40545.1"/>
    <property type="molecule type" value="Genomic_DNA"/>
</dbReference>
<name>A0A2H0A510_9BACT</name>
<dbReference type="InterPro" id="IPR001460">
    <property type="entry name" value="PCN-bd_Tpept"/>
</dbReference>
<proteinExistence type="predicted"/>
<dbReference type="SUPFAM" id="SSF56601">
    <property type="entry name" value="beta-lactamase/transpeptidase-like"/>
    <property type="match status" value="1"/>
</dbReference>
<dbReference type="GO" id="GO:0071972">
    <property type="term" value="F:peptidoglycan L,D-transpeptidase activity"/>
    <property type="evidence" value="ECO:0007669"/>
    <property type="project" value="TreeGrafter"/>
</dbReference>
<evidence type="ECO:0000313" key="4">
    <source>
        <dbReference type="Proteomes" id="UP000231067"/>
    </source>
</evidence>
<sequence length="462" mass="50862">MTNIDCFVIIILLMTFHLIRGGKMMGWRKYQGRNVRRFKKKGLSWKSQWNKPCSIALICLFIIMGITCYQTYTSTDVSDYLNKKIARNYMRGVNISPASFKQTTENEYTMTMDTKRRAVSTLLPCLQNAALKLFQQYKIPVGAVVVLNPSTGAILAMASQGNDPLKHSLPLTLSSSYPAASIFKIVTLSAALEHETVQPDDILKATKRIKYDGKWIQDSSNVPIGPISVGGALAKSCNTAFAAMAVAVGYPHLKEYTARFGFNSKLCLDMPLEISSAIISDETYDIAASGAGFGDINMSPLHGALIAASIANKGQIMKPSLIKQIVDKEGKVLVTPCPQVMRTPISSKTAEIIKTMMIQTVQGEGNAHKAFYDRRGNPYIPGIKIAGKTGSLSCKTQPKNCTWFVGFAPADDPEIAIAVLIVNYDTWRAKACTVTRKLLEVYFEEKSALHMVNKRQTKDVKS</sequence>
<protein>
    <recommendedName>
        <fullName evidence="2">Penicillin-binding protein transpeptidase domain-containing protein</fullName>
    </recommendedName>
</protein>
<evidence type="ECO:0000259" key="2">
    <source>
        <dbReference type="Pfam" id="PF00905"/>
    </source>
</evidence>
<feature type="transmembrane region" description="Helical" evidence="1">
    <location>
        <begin position="6"/>
        <end position="28"/>
    </location>
</feature>
<feature type="domain" description="Penicillin-binding protein transpeptidase" evidence="2">
    <location>
        <begin position="142"/>
        <end position="425"/>
    </location>
</feature>
<dbReference type="GO" id="GO:0071555">
    <property type="term" value="P:cell wall organization"/>
    <property type="evidence" value="ECO:0007669"/>
    <property type="project" value="TreeGrafter"/>
</dbReference>
<dbReference type="Pfam" id="PF00905">
    <property type="entry name" value="Transpeptidase"/>
    <property type="match status" value="1"/>
</dbReference>
<dbReference type="InterPro" id="IPR012338">
    <property type="entry name" value="Beta-lactam/transpept-like"/>
</dbReference>